<dbReference type="AlphaFoldDB" id="A0A8J2MLN6"/>
<dbReference type="EMBL" id="CAJNRD030001120">
    <property type="protein sequence ID" value="CAG5092859.1"/>
    <property type="molecule type" value="Genomic_DNA"/>
</dbReference>
<sequence>MFYGDIGEKVFGNGKDEELLITKKKCYLVIAVGDKTFQAHKTILAPDSLFDAMHVLTRHERKQRKCNNHTRC</sequence>
<evidence type="ECO:0000313" key="1">
    <source>
        <dbReference type="EMBL" id="CAG5092859.1"/>
    </source>
</evidence>
<gene>
    <name evidence="1" type="ORF">HICCMSTLAB_LOCUS6406</name>
</gene>
<keyword evidence="2" id="KW-1185">Reference proteome</keyword>
<evidence type="ECO:0008006" key="3">
    <source>
        <dbReference type="Google" id="ProtNLM"/>
    </source>
</evidence>
<reference evidence="1" key="1">
    <citation type="submission" date="2021-04" db="EMBL/GenBank/DDBJ databases">
        <authorList>
            <person name="Chebbi M.A.C M."/>
        </authorList>
    </citation>
    <scope>NUCLEOTIDE SEQUENCE</scope>
</reference>
<organism evidence="1 2">
    <name type="scientific">Cotesia congregata</name>
    <name type="common">Parasitoid wasp</name>
    <name type="synonym">Apanteles congregatus</name>
    <dbReference type="NCBI Taxonomy" id="51543"/>
    <lineage>
        <taxon>Eukaryota</taxon>
        <taxon>Metazoa</taxon>
        <taxon>Ecdysozoa</taxon>
        <taxon>Arthropoda</taxon>
        <taxon>Hexapoda</taxon>
        <taxon>Insecta</taxon>
        <taxon>Pterygota</taxon>
        <taxon>Neoptera</taxon>
        <taxon>Endopterygota</taxon>
        <taxon>Hymenoptera</taxon>
        <taxon>Apocrita</taxon>
        <taxon>Ichneumonoidea</taxon>
        <taxon>Braconidae</taxon>
        <taxon>Microgastrinae</taxon>
        <taxon>Cotesia</taxon>
    </lineage>
</organism>
<protein>
    <recommendedName>
        <fullName evidence="3">BTB domain-containing protein</fullName>
    </recommendedName>
</protein>
<dbReference type="OrthoDB" id="684045at2759"/>
<accession>A0A8J2MLN6</accession>
<evidence type="ECO:0000313" key="2">
    <source>
        <dbReference type="Proteomes" id="UP000786811"/>
    </source>
</evidence>
<name>A0A8J2MLN6_COTCN</name>
<dbReference type="Proteomes" id="UP000786811">
    <property type="component" value="Unassembled WGS sequence"/>
</dbReference>
<comment type="caution">
    <text evidence="1">The sequence shown here is derived from an EMBL/GenBank/DDBJ whole genome shotgun (WGS) entry which is preliminary data.</text>
</comment>
<proteinExistence type="predicted"/>